<dbReference type="InterPro" id="IPR045372">
    <property type="entry name" value="YidB"/>
</dbReference>
<organism evidence="1 2">
    <name type="scientific">Anaeromyxobacter paludicola</name>
    <dbReference type="NCBI Taxonomy" id="2918171"/>
    <lineage>
        <taxon>Bacteria</taxon>
        <taxon>Pseudomonadati</taxon>
        <taxon>Myxococcota</taxon>
        <taxon>Myxococcia</taxon>
        <taxon>Myxococcales</taxon>
        <taxon>Cystobacterineae</taxon>
        <taxon>Anaeromyxobacteraceae</taxon>
        <taxon>Anaeromyxobacter</taxon>
    </lineage>
</organism>
<dbReference type="SUPFAM" id="SSF140804">
    <property type="entry name" value="YidB-like"/>
    <property type="match status" value="1"/>
</dbReference>
<reference evidence="2" key="1">
    <citation type="journal article" date="2022" name="Int. J. Syst. Evol. Microbiol.">
        <title>Anaeromyxobacter oryzae sp. nov., Anaeromyxobacter diazotrophicus sp. nov. and Anaeromyxobacter paludicola sp. nov., isolated from paddy soils.</title>
        <authorList>
            <person name="Itoh H."/>
            <person name="Xu Z."/>
            <person name="Mise K."/>
            <person name="Masuda Y."/>
            <person name="Ushijima N."/>
            <person name="Hayakawa C."/>
            <person name="Shiratori Y."/>
            <person name="Senoo K."/>
        </authorList>
    </citation>
    <scope>NUCLEOTIDE SEQUENCE [LARGE SCALE GENOMIC DNA]</scope>
    <source>
        <strain evidence="2">Red630</strain>
    </source>
</reference>
<evidence type="ECO:0008006" key="3">
    <source>
        <dbReference type="Google" id="ProtNLM"/>
    </source>
</evidence>
<dbReference type="EMBL" id="AP025592">
    <property type="protein sequence ID" value="BDG10072.1"/>
    <property type="molecule type" value="Genomic_DNA"/>
</dbReference>
<evidence type="ECO:0000313" key="1">
    <source>
        <dbReference type="EMBL" id="BDG10072.1"/>
    </source>
</evidence>
<name>A0ABM7XDW1_9BACT</name>
<accession>A0ABM7XDW1</accession>
<dbReference type="Gene3D" id="1.10.10.690">
    <property type="entry name" value="YidB-like"/>
    <property type="match status" value="1"/>
</dbReference>
<protein>
    <recommendedName>
        <fullName evidence="3">DUF937 domain-containing protein</fullName>
    </recommendedName>
</protein>
<gene>
    <name evidence="1" type="ORF">AMPC_31850</name>
</gene>
<dbReference type="Proteomes" id="UP001162734">
    <property type="component" value="Chromosome"/>
</dbReference>
<evidence type="ECO:0000313" key="2">
    <source>
        <dbReference type="Proteomes" id="UP001162734"/>
    </source>
</evidence>
<sequence length="130" mass="13016">MGFLDNLTGSLSGGSASSGLARSVMDMIASGQGGGLNGLVQAFQQNGLGHLMDSWIGTGQNLPVSPGQVQQALGPKVQELASQHGMSTDAVSHALSQFLPGLIDHLTPNGQVPQGGVGAGLSALRSKLGI</sequence>
<dbReference type="Pfam" id="PF20159">
    <property type="entry name" value="YidB"/>
    <property type="match status" value="1"/>
</dbReference>
<proteinExistence type="predicted"/>
<keyword evidence="2" id="KW-1185">Reference proteome</keyword>
<dbReference type="InterPro" id="IPR027405">
    <property type="entry name" value="YidB-like"/>
</dbReference>
<dbReference type="RefSeq" id="WP_248342466.1">
    <property type="nucleotide sequence ID" value="NZ_AP025592.1"/>
</dbReference>